<keyword evidence="2" id="KW-1003">Cell membrane</keyword>
<feature type="transmembrane region" description="Helical" evidence="10">
    <location>
        <begin position="42"/>
        <end position="60"/>
    </location>
</feature>
<dbReference type="PANTHER" id="PTHR21137:SF35">
    <property type="entry name" value="ODORANT RECEPTOR 19A-RELATED"/>
    <property type="match status" value="1"/>
</dbReference>
<evidence type="ECO:0000256" key="4">
    <source>
        <dbReference type="ARBA" id="ARBA00022692"/>
    </source>
</evidence>
<feature type="transmembrane region" description="Helical" evidence="10">
    <location>
        <begin position="344"/>
        <end position="364"/>
    </location>
</feature>
<keyword evidence="7 10" id="KW-0472">Membrane</keyword>
<evidence type="ECO:0000256" key="1">
    <source>
        <dbReference type="ARBA" id="ARBA00004651"/>
    </source>
</evidence>
<evidence type="ECO:0000256" key="5">
    <source>
        <dbReference type="ARBA" id="ARBA00022725"/>
    </source>
</evidence>
<keyword evidence="5 10" id="KW-0552">Olfaction</keyword>
<dbReference type="GO" id="GO:0004984">
    <property type="term" value="F:olfactory receptor activity"/>
    <property type="evidence" value="ECO:0007669"/>
    <property type="project" value="InterPro"/>
</dbReference>
<dbReference type="AlphaFoldDB" id="A0A7T7FRN4"/>
<evidence type="ECO:0000256" key="6">
    <source>
        <dbReference type="ARBA" id="ARBA00022989"/>
    </source>
</evidence>
<keyword evidence="6 10" id="KW-1133">Transmembrane helix</keyword>
<evidence type="ECO:0000256" key="10">
    <source>
        <dbReference type="RuleBase" id="RU351113"/>
    </source>
</evidence>
<evidence type="ECO:0000256" key="9">
    <source>
        <dbReference type="ARBA" id="ARBA00023224"/>
    </source>
</evidence>
<sequence length="439" mass="50170">MFIFIREKETERNPDNMKGRKLLEARFAVFSGIYPDFYGWQYYYFAFFLIVIHPGLYTYYLYAYGKSFYYGMVYADIELVGQVLCLGTITVIYCIVSIYYIARKTDMDDLITMVGKGFINYNRGVTEQEQSIIDEMEKVTHRYAFGSTVMLTTISLVHMGLLPVIRGLKGQFTSVTNETAPINKYTPLPVWMPYDCNSVGIFIFTFIFQMVPGCMEYAIINACCILYVGLAQQLSGNLKILANSIRDIHTRALIMFDNEGGTVSKNTSELYANAHFLKCMNACLNENMEHHVKLIEFFNKFQGVAGFSMLAIFSGTGLIISTAAYSLLLIAQTGGDKELLITNIFVWTFYLLVYTFLLMVYCYYGQEVTDKNDEILPALYETPWLEADLPFRRSVLISMSYCQRSMQLSAMGLIYSSYATVLDIIKTAFSYLNMLMAVQ</sequence>
<accession>A0A7T7FRN4</accession>
<proteinExistence type="evidence at transcript level"/>
<comment type="caution">
    <text evidence="10">Lacks conserved residue(s) required for the propagation of feature annotation.</text>
</comment>
<comment type="similarity">
    <text evidence="10">Belongs to the insect chemoreceptor superfamily. Heteromeric odorant receptor channel (TC 1.A.69) family.</text>
</comment>
<evidence type="ECO:0000256" key="8">
    <source>
        <dbReference type="ARBA" id="ARBA00023170"/>
    </source>
</evidence>
<evidence type="ECO:0000256" key="2">
    <source>
        <dbReference type="ARBA" id="ARBA00022475"/>
    </source>
</evidence>
<feature type="transmembrane region" description="Helical" evidence="10">
    <location>
        <begin position="201"/>
        <end position="230"/>
    </location>
</feature>
<keyword evidence="3 10" id="KW-0716">Sensory transduction</keyword>
<dbReference type="GO" id="GO:0007165">
    <property type="term" value="P:signal transduction"/>
    <property type="evidence" value="ECO:0007669"/>
    <property type="project" value="UniProtKB-KW"/>
</dbReference>
<feature type="transmembrane region" description="Helical" evidence="10">
    <location>
        <begin position="80"/>
        <end position="102"/>
    </location>
</feature>
<keyword evidence="4 10" id="KW-0812">Transmembrane</keyword>
<dbReference type="Pfam" id="PF02949">
    <property type="entry name" value="7tm_6"/>
    <property type="match status" value="1"/>
</dbReference>
<organism evidence="11">
    <name type="scientific">Adelphocoris suturalis</name>
    <dbReference type="NCBI Taxonomy" id="323751"/>
    <lineage>
        <taxon>Eukaryota</taxon>
        <taxon>Metazoa</taxon>
        <taxon>Ecdysozoa</taxon>
        <taxon>Arthropoda</taxon>
        <taxon>Hexapoda</taxon>
        <taxon>Insecta</taxon>
        <taxon>Pterygota</taxon>
        <taxon>Neoptera</taxon>
        <taxon>Paraneoptera</taxon>
        <taxon>Hemiptera</taxon>
        <taxon>Heteroptera</taxon>
        <taxon>Panheteroptera</taxon>
        <taxon>Cimicomorpha</taxon>
        <taxon>Miridae</taxon>
        <taxon>Mirini</taxon>
        <taxon>Adelphocoris</taxon>
    </lineage>
</organism>
<comment type="subcellular location">
    <subcellularLocation>
        <location evidence="1 10">Cell membrane</location>
        <topology evidence="1 10">Multi-pass membrane protein</topology>
    </subcellularLocation>
</comment>
<protein>
    <recommendedName>
        <fullName evidence="10">Odorant receptor</fullName>
    </recommendedName>
</protein>
<dbReference type="GO" id="GO:0005886">
    <property type="term" value="C:plasma membrane"/>
    <property type="evidence" value="ECO:0007669"/>
    <property type="project" value="UniProtKB-SubCell"/>
</dbReference>
<dbReference type="InterPro" id="IPR004117">
    <property type="entry name" value="7tm6_olfct_rcpt"/>
</dbReference>
<evidence type="ECO:0000256" key="7">
    <source>
        <dbReference type="ARBA" id="ARBA00023136"/>
    </source>
</evidence>
<dbReference type="GO" id="GO:0005549">
    <property type="term" value="F:odorant binding"/>
    <property type="evidence" value="ECO:0007669"/>
    <property type="project" value="InterPro"/>
</dbReference>
<keyword evidence="8 10" id="KW-0675">Receptor</keyword>
<name>A0A7T7FRN4_9HEMI</name>
<feature type="transmembrane region" description="Helical" evidence="10">
    <location>
        <begin position="143"/>
        <end position="165"/>
    </location>
</feature>
<dbReference type="EMBL" id="MN657174">
    <property type="protein sequence ID" value="QQL94668.1"/>
    <property type="molecule type" value="mRNA"/>
</dbReference>
<evidence type="ECO:0000256" key="3">
    <source>
        <dbReference type="ARBA" id="ARBA00022606"/>
    </source>
</evidence>
<evidence type="ECO:0000313" key="11">
    <source>
        <dbReference type="EMBL" id="QQL94668.1"/>
    </source>
</evidence>
<dbReference type="PANTHER" id="PTHR21137">
    <property type="entry name" value="ODORANT RECEPTOR"/>
    <property type="match status" value="1"/>
</dbReference>
<feature type="transmembrane region" description="Helical" evidence="10">
    <location>
        <begin position="310"/>
        <end position="332"/>
    </location>
</feature>
<keyword evidence="9 10" id="KW-0807">Transducer</keyword>
<reference evidence="11" key="1">
    <citation type="submission" date="2019-11" db="EMBL/GenBank/DDBJ databases">
        <authorList>
            <person name="Wang G."/>
            <person name="Liu Y."/>
            <person name="Zhang S."/>
        </authorList>
    </citation>
    <scope>NUCLEOTIDE SEQUENCE</scope>
</reference>